<comment type="caution">
    <text evidence="6">The sequence shown here is derived from an EMBL/GenBank/DDBJ whole genome shotgun (WGS) entry which is preliminary data.</text>
</comment>
<dbReference type="InterPro" id="IPR013719">
    <property type="entry name" value="RTT106/SPT16-like_middle_dom"/>
</dbReference>
<comment type="similarity">
    <text evidence="1">Belongs to the RTT106 family.</text>
</comment>
<keyword evidence="7" id="KW-1185">Reference proteome</keyword>
<gene>
    <name evidence="6" type="ORF">QBC38DRAFT_549288</name>
</gene>
<dbReference type="PANTHER" id="PTHR45849:SF3">
    <property type="entry name" value="HISTONE CHAPERONE RTT106"/>
    <property type="match status" value="1"/>
</dbReference>
<evidence type="ECO:0000256" key="2">
    <source>
        <dbReference type="ARBA" id="ARBA00037550"/>
    </source>
</evidence>
<feature type="compositionally biased region" description="Polar residues" evidence="4">
    <location>
        <begin position="67"/>
        <end position="85"/>
    </location>
</feature>
<reference evidence="6" key="1">
    <citation type="journal article" date="2023" name="Mol. Phylogenet. Evol.">
        <title>Genome-scale phylogeny and comparative genomics of the fungal order Sordariales.</title>
        <authorList>
            <person name="Hensen N."/>
            <person name="Bonometti L."/>
            <person name="Westerberg I."/>
            <person name="Brannstrom I.O."/>
            <person name="Guillou S."/>
            <person name="Cros-Aarteil S."/>
            <person name="Calhoun S."/>
            <person name="Haridas S."/>
            <person name="Kuo A."/>
            <person name="Mondo S."/>
            <person name="Pangilinan J."/>
            <person name="Riley R."/>
            <person name="LaButti K."/>
            <person name="Andreopoulos B."/>
            <person name="Lipzen A."/>
            <person name="Chen C."/>
            <person name="Yan M."/>
            <person name="Daum C."/>
            <person name="Ng V."/>
            <person name="Clum A."/>
            <person name="Steindorff A."/>
            <person name="Ohm R.A."/>
            <person name="Martin F."/>
            <person name="Silar P."/>
            <person name="Natvig D.O."/>
            <person name="Lalanne C."/>
            <person name="Gautier V."/>
            <person name="Ament-Velasquez S.L."/>
            <person name="Kruys A."/>
            <person name="Hutchinson M.I."/>
            <person name="Powell A.J."/>
            <person name="Barry K."/>
            <person name="Miller A.N."/>
            <person name="Grigoriev I.V."/>
            <person name="Debuchy R."/>
            <person name="Gladieux P."/>
            <person name="Hiltunen Thoren M."/>
            <person name="Johannesson H."/>
        </authorList>
    </citation>
    <scope>NUCLEOTIDE SEQUENCE</scope>
    <source>
        <strain evidence="6">CBS 990.96</strain>
    </source>
</reference>
<evidence type="ECO:0000256" key="3">
    <source>
        <dbReference type="ARBA" id="ARBA00038654"/>
    </source>
</evidence>
<accession>A0AAN7BG49</accession>
<dbReference type="Gene3D" id="2.30.29.30">
    <property type="entry name" value="Pleckstrin-homology domain (PH domain)/Phosphotyrosine-binding domain (PTB)"/>
    <property type="match status" value="1"/>
</dbReference>
<dbReference type="EMBL" id="MU865475">
    <property type="protein sequence ID" value="KAK4222382.1"/>
    <property type="molecule type" value="Genomic_DNA"/>
</dbReference>
<dbReference type="AlphaFoldDB" id="A0AAN7BG49"/>
<dbReference type="PANTHER" id="PTHR45849">
    <property type="entry name" value="FACT COMPLEX SUBUNIT SSRP1"/>
    <property type="match status" value="1"/>
</dbReference>
<evidence type="ECO:0000256" key="4">
    <source>
        <dbReference type="SAM" id="MobiDB-lite"/>
    </source>
</evidence>
<evidence type="ECO:0000259" key="5">
    <source>
        <dbReference type="SMART" id="SM01287"/>
    </source>
</evidence>
<dbReference type="InterPro" id="IPR011993">
    <property type="entry name" value="PH-like_dom_sf"/>
</dbReference>
<evidence type="ECO:0000313" key="7">
    <source>
        <dbReference type="Proteomes" id="UP001301958"/>
    </source>
</evidence>
<feature type="compositionally biased region" description="Acidic residues" evidence="4">
    <location>
        <begin position="427"/>
        <end position="456"/>
    </location>
</feature>
<dbReference type="GO" id="GO:0031491">
    <property type="term" value="F:nucleosome binding"/>
    <property type="evidence" value="ECO:0007669"/>
    <property type="project" value="TreeGrafter"/>
</dbReference>
<evidence type="ECO:0000313" key="6">
    <source>
        <dbReference type="EMBL" id="KAK4222382.1"/>
    </source>
</evidence>
<feature type="domain" description="Histone chaperone RTT106/FACT complex subunit SPT16-like middle" evidence="5">
    <location>
        <begin position="255"/>
        <end position="351"/>
    </location>
</feature>
<feature type="compositionally biased region" description="Basic and acidic residues" evidence="4">
    <location>
        <begin position="386"/>
        <end position="399"/>
    </location>
</feature>
<dbReference type="Pfam" id="PF08512">
    <property type="entry name" value="Rttp106-like_middle"/>
    <property type="match status" value="1"/>
</dbReference>
<proteinExistence type="inferred from homology"/>
<dbReference type="SMART" id="SM01287">
    <property type="entry name" value="Rtt106"/>
    <property type="match status" value="1"/>
</dbReference>
<feature type="region of interest" description="Disordered" evidence="4">
    <location>
        <begin position="355"/>
        <end position="456"/>
    </location>
</feature>
<dbReference type="Proteomes" id="UP001301958">
    <property type="component" value="Unassembled WGS sequence"/>
</dbReference>
<feature type="compositionally biased region" description="Acidic residues" evidence="4">
    <location>
        <begin position="400"/>
        <end position="417"/>
    </location>
</feature>
<feature type="region of interest" description="Disordered" evidence="4">
    <location>
        <begin position="51"/>
        <end position="85"/>
    </location>
</feature>
<evidence type="ECO:0000256" key="1">
    <source>
        <dbReference type="ARBA" id="ARBA00006159"/>
    </source>
</evidence>
<reference evidence="6" key="2">
    <citation type="submission" date="2023-05" db="EMBL/GenBank/DDBJ databases">
        <authorList>
            <consortium name="Lawrence Berkeley National Laboratory"/>
            <person name="Steindorff A."/>
            <person name="Hensen N."/>
            <person name="Bonometti L."/>
            <person name="Westerberg I."/>
            <person name="Brannstrom I.O."/>
            <person name="Guillou S."/>
            <person name="Cros-Aarteil S."/>
            <person name="Calhoun S."/>
            <person name="Haridas S."/>
            <person name="Kuo A."/>
            <person name="Mondo S."/>
            <person name="Pangilinan J."/>
            <person name="Riley R."/>
            <person name="Labutti K."/>
            <person name="Andreopoulos B."/>
            <person name="Lipzen A."/>
            <person name="Chen C."/>
            <person name="Yanf M."/>
            <person name="Daum C."/>
            <person name="Ng V."/>
            <person name="Clum A."/>
            <person name="Ohm R."/>
            <person name="Martin F."/>
            <person name="Silar P."/>
            <person name="Natvig D."/>
            <person name="Lalanne C."/>
            <person name="Gautier V."/>
            <person name="Ament-Velasquez S.L."/>
            <person name="Kruys A."/>
            <person name="Hutchinson M.I."/>
            <person name="Powell A.J."/>
            <person name="Barry K."/>
            <person name="Miller A.N."/>
            <person name="Grigoriev I.V."/>
            <person name="Debuchy R."/>
            <person name="Gladieux P."/>
            <person name="Thoren M.H."/>
            <person name="Johannesson H."/>
        </authorList>
    </citation>
    <scope>NUCLEOTIDE SEQUENCE</scope>
    <source>
        <strain evidence="6">CBS 990.96</strain>
    </source>
</reference>
<dbReference type="GO" id="GO:0042393">
    <property type="term" value="F:histone binding"/>
    <property type="evidence" value="ECO:0007669"/>
    <property type="project" value="TreeGrafter"/>
</dbReference>
<dbReference type="InterPro" id="IPR050454">
    <property type="entry name" value="RTT106/SSRP1_HistChap/FACT"/>
</dbReference>
<dbReference type="SUPFAM" id="SSF50729">
    <property type="entry name" value="PH domain-like"/>
    <property type="match status" value="1"/>
</dbReference>
<protein>
    <submittedName>
        <fullName evidence="6">Chaperone protein</fullName>
    </submittedName>
</protein>
<name>A0AAN7BG49_9PEZI</name>
<organism evidence="6 7">
    <name type="scientific">Podospora fimiseda</name>
    <dbReference type="NCBI Taxonomy" id="252190"/>
    <lineage>
        <taxon>Eukaryota</taxon>
        <taxon>Fungi</taxon>
        <taxon>Dikarya</taxon>
        <taxon>Ascomycota</taxon>
        <taxon>Pezizomycotina</taxon>
        <taxon>Sordariomycetes</taxon>
        <taxon>Sordariomycetidae</taxon>
        <taxon>Sordariales</taxon>
        <taxon>Podosporaceae</taxon>
        <taxon>Podospora</taxon>
    </lineage>
</organism>
<feature type="compositionally biased region" description="Basic and acidic residues" evidence="4">
    <location>
        <begin position="355"/>
        <end position="370"/>
    </location>
</feature>
<comment type="subunit">
    <text evidence="3">Interacts with histones H3 and H4.</text>
</comment>
<sequence>MAAKLDVQVLDLVFQSRPDLLAGIKQAADSPERINLFNQIAHFVYERVSSDETQDGPAAKRRRVEIDQTSTQTHTNGNGASSSNGITSNAAAEQVLLEVKDISVAAPQRKKYSICFTQNYLYASVVGAPVEGIVYAWKDIEHILYLPVPEKSQVQHNYVVLPCGGYLPMTTKAAAGSTAPEPLVFTVPATAPKPGSIVGPSAKHAEAVSDSFSTLFHWALTTSLRSAGNPTSIISSDPKLFHSVSRQAYRPNEKAVHVKGFRGSKDGYLFFLPNGILWGFKKPILFLPVDRIVALSYTNVLRTTFNIVVELDVNENEGFEKEVEFGMLDQEDYQGIDENYVRRYGLADRSMAEQRKAKRQLAENGKKGAAEDTEAAAGGENGGMTELEKASLEEEQRLQDEEDEEEDDYDPGSDGDSDGSGISSEEGSNDDQDAEGDDDEDEEDDLDGDGDGMDED</sequence>
<comment type="function">
    <text evidence="2">Histones H3 and H4 chaperone involved in the nucleosome formation and heterochromatin silencing. Required for the deposition of H3K56ac-carrying H3-H4 complex onto newly-replicated DNA. Plays a role in the transcriptional regulation of the cell-cycle dependent histone genes by creating a repressive structure at the core histone gene promoter.</text>
</comment>